<dbReference type="InterPro" id="IPR011703">
    <property type="entry name" value="ATPase_AAA-3"/>
</dbReference>
<organism evidence="6 7">
    <name type="scientific">Elizabethkingia anophelis NUHP1</name>
    <dbReference type="NCBI Taxonomy" id="1338011"/>
    <lineage>
        <taxon>Bacteria</taxon>
        <taxon>Pseudomonadati</taxon>
        <taxon>Bacteroidota</taxon>
        <taxon>Flavobacteriia</taxon>
        <taxon>Flavobacteriales</taxon>
        <taxon>Weeksellaceae</taxon>
        <taxon>Elizabethkingia</taxon>
    </lineage>
</organism>
<dbReference type="InterPro" id="IPR027417">
    <property type="entry name" value="P-loop_NTPase"/>
</dbReference>
<dbReference type="GO" id="GO:0005524">
    <property type="term" value="F:ATP binding"/>
    <property type="evidence" value="ECO:0007669"/>
    <property type="project" value="UniProtKB-KW"/>
</dbReference>
<evidence type="ECO:0000259" key="5">
    <source>
        <dbReference type="Pfam" id="PF17863"/>
    </source>
</evidence>
<dbReference type="InterPro" id="IPR041628">
    <property type="entry name" value="ChlI/MoxR_AAA_lid"/>
</dbReference>
<gene>
    <name evidence="6" type="ORF">BD94_3126</name>
</gene>
<protein>
    <submittedName>
        <fullName evidence="6">MoxR-like ATPase in aerotolerance operon</fullName>
    </submittedName>
</protein>
<sequence length="334" mass="37605">MSEYNQAEDIKILMEKVKEKNYFFSLLKSEINKVIIGQEYMIDRLLIGLLGNGHVLLEGVPGLAKTLAIKTLADAVQGQYSRIQFTPDLLPADVVGTMIYNVKDNDFSIKKGPVFANFVLADEINRAPAKVQSALLEVMQEKQVTIGDTTMKLPKPFLVLATQNPIDQEGTYLLPEAQSDRFMMKCSIDYPTFEDERKVMRMVSTSDIPQINPIISLEQIVEAKELINKIYLDEKIEKYILDMVFATRYPEQYGLSDLKNYITFGASPRASINLAIASRALAFIRGRAFVIPEDVKEISKDVLRHRIGLSFEAEAEEMTAEKIIDAVLSKVQAP</sequence>
<dbReference type="RefSeq" id="WP_009089473.1">
    <property type="nucleotide sequence ID" value="NZ_CP007547.1"/>
</dbReference>
<accession>A0A077EGY6</accession>
<dbReference type="Proteomes" id="UP000028933">
    <property type="component" value="Chromosome"/>
</dbReference>
<keyword evidence="2" id="KW-0067">ATP-binding</keyword>
<reference evidence="6" key="2">
    <citation type="journal article" date="2015" name="Genome Biol. Evol.">
        <title>Complete Genome Sequence and Transcriptomic Analysis of the Novel Pathogen Elizabethkingia anophelis in Response to Oxidative Stress.</title>
        <authorList>
            <person name="Li Y."/>
            <person name="Liu Y."/>
            <person name="Chew S.C."/>
            <person name="Tay M."/>
            <person name="Salido M.M."/>
            <person name="Teo J."/>
            <person name="Lauro F.M."/>
            <person name="Givskov M."/>
            <person name="Yang L."/>
        </authorList>
    </citation>
    <scope>NUCLEOTIDE SEQUENCE</scope>
    <source>
        <strain evidence="6">NUHP1</strain>
    </source>
</reference>
<reference evidence="6" key="1">
    <citation type="journal article" date="2013" name="Lancet">
        <title>First case of E anophelis outbreak in an intensive-care unit.</title>
        <authorList>
            <person name="Teo J."/>
            <person name="Tan S.Y."/>
            <person name="Tay M."/>
            <person name="Ding Y."/>
            <person name="Kjelleberg S."/>
            <person name="Givskov M."/>
            <person name="Lin R.T."/>
            <person name="Yang L."/>
        </authorList>
    </citation>
    <scope>NUCLEOTIDE SEQUENCE [LARGE SCALE GENOMIC DNA]</scope>
    <source>
        <strain evidence="6">NUHP1</strain>
    </source>
</reference>
<evidence type="ECO:0000256" key="2">
    <source>
        <dbReference type="ARBA" id="ARBA00022840"/>
    </source>
</evidence>
<dbReference type="EMBL" id="CP007547">
    <property type="protein sequence ID" value="AIL46901.1"/>
    <property type="molecule type" value="Genomic_DNA"/>
</dbReference>
<dbReference type="GO" id="GO:0016887">
    <property type="term" value="F:ATP hydrolysis activity"/>
    <property type="evidence" value="ECO:0007669"/>
    <property type="project" value="InterPro"/>
</dbReference>
<evidence type="ECO:0000313" key="7">
    <source>
        <dbReference type="Proteomes" id="UP000028933"/>
    </source>
</evidence>
<feature type="domain" description="ATPase AAA-3" evidence="4">
    <location>
        <begin position="54"/>
        <end position="184"/>
    </location>
</feature>
<dbReference type="AlphaFoldDB" id="A0A077EGY6"/>
<dbReference type="Gene3D" id="3.40.50.300">
    <property type="entry name" value="P-loop containing nucleotide triphosphate hydrolases"/>
    <property type="match status" value="1"/>
</dbReference>
<evidence type="ECO:0000313" key="6">
    <source>
        <dbReference type="EMBL" id="AIL46901.1"/>
    </source>
</evidence>
<dbReference type="Pfam" id="PF07726">
    <property type="entry name" value="AAA_3"/>
    <property type="match status" value="1"/>
</dbReference>
<proteinExistence type="inferred from homology"/>
<dbReference type="Gene3D" id="1.10.8.80">
    <property type="entry name" value="Magnesium chelatase subunit I, C-Terminal domain"/>
    <property type="match status" value="1"/>
</dbReference>
<dbReference type="KEGG" id="eao:BD94_3126"/>
<name>A0A077EGY6_9FLAO</name>
<dbReference type="PIRSF" id="PIRSF002849">
    <property type="entry name" value="AAA_ATPase_chaperone_MoxR_prd"/>
    <property type="match status" value="1"/>
</dbReference>
<dbReference type="PANTHER" id="PTHR42759:SF1">
    <property type="entry name" value="MAGNESIUM-CHELATASE SUBUNIT CHLD"/>
    <property type="match status" value="1"/>
</dbReference>
<evidence type="ECO:0000259" key="4">
    <source>
        <dbReference type="Pfam" id="PF07726"/>
    </source>
</evidence>
<dbReference type="eggNOG" id="COG0714">
    <property type="taxonomic scope" value="Bacteria"/>
</dbReference>
<dbReference type="STRING" id="1338011.BD94_3126"/>
<dbReference type="InterPro" id="IPR050764">
    <property type="entry name" value="CbbQ/NirQ/NorQ/GpvN"/>
</dbReference>
<dbReference type="HOGENOM" id="CLU_034716_2_0_10"/>
<dbReference type="FunFam" id="3.40.50.300:FF:000640">
    <property type="entry name" value="MoxR family ATPase"/>
    <property type="match status" value="1"/>
</dbReference>
<dbReference type="PANTHER" id="PTHR42759">
    <property type="entry name" value="MOXR FAMILY PROTEIN"/>
    <property type="match status" value="1"/>
</dbReference>
<dbReference type="GeneID" id="56684273"/>
<evidence type="ECO:0000256" key="1">
    <source>
        <dbReference type="ARBA" id="ARBA00022741"/>
    </source>
</evidence>
<comment type="similarity">
    <text evidence="3">Belongs to the MoxR family.</text>
</comment>
<evidence type="ECO:0000256" key="3">
    <source>
        <dbReference type="ARBA" id="ARBA00061607"/>
    </source>
</evidence>
<dbReference type="SUPFAM" id="SSF52540">
    <property type="entry name" value="P-loop containing nucleoside triphosphate hydrolases"/>
    <property type="match status" value="1"/>
</dbReference>
<keyword evidence="1" id="KW-0547">Nucleotide-binding</keyword>
<feature type="domain" description="ChlI/MoxR AAA lid" evidence="5">
    <location>
        <begin position="260"/>
        <end position="325"/>
    </location>
</feature>
<dbReference type="Pfam" id="PF17863">
    <property type="entry name" value="AAA_lid_2"/>
    <property type="match status" value="1"/>
</dbReference>